<dbReference type="Proteomes" id="UP001161409">
    <property type="component" value="Unassembled WGS sequence"/>
</dbReference>
<feature type="compositionally biased region" description="Low complexity" evidence="1">
    <location>
        <begin position="154"/>
        <end position="163"/>
    </location>
</feature>
<gene>
    <name evidence="2" type="ORF">GCM10007924_14070</name>
</gene>
<name>A0ABQ5U455_9PROT</name>
<reference evidence="2" key="2">
    <citation type="submission" date="2023-01" db="EMBL/GenBank/DDBJ databases">
        <title>Draft genome sequence of Sneathiella chinensis strain NBRC 103408.</title>
        <authorList>
            <person name="Sun Q."/>
            <person name="Mori K."/>
        </authorList>
    </citation>
    <scope>NUCLEOTIDE SEQUENCE</scope>
    <source>
        <strain evidence="2">NBRC 103408</strain>
    </source>
</reference>
<organism evidence="2 3">
    <name type="scientific">Sneathiella chinensis</name>
    <dbReference type="NCBI Taxonomy" id="349750"/>
    <lineage>
        <taxon>Bacteria</taxon>
        <taxon>Pseudomonadati</taxon>
        <taxon>Pseudomonadota</taxon>
        <taxon>Alphaproteobacteria</taxon>
        <taxon>Sneathiellales</taxon>
        <taxon>Sneathiellaceae</taxon>
        <taxon>Sneathiella</taxon>
    </lineage>
</organism>
<proteinExistence type="predicted"/>
<dbReference type="EMBL" id="BSNF01000006">
    <property type="protein sequence ID" value="GLQ06186.1"/>
    <property type="molecule type" value="Genomic_DNA"/>
</dbReference>
<comment type="caution">
    <text evidence="2">The sequence shown here is derived from an EMBL/GenBank/DDBJ whole genome shotgun (WGS) entry which is preliminary data.</text>
</comment>
<sequence length="178" mass="18831">MSDRERMDDMPGMPGSATTKQIVVNKGDVVPLDVSAPDNADFITSGQDLIITVEANRVVLKGFAGMADLPDPPSLQFQDGKAYSAVDVLKWTAEFKGIDFMSDSQDDLVDLDALFDMLNIAVRDGVDALDYVADAAGNGGVLIVRNDALAESGVSSSLDDLGGPISDLVDDPYKADES</sequence>
<accession>A0ABQ5U455</accession>
<keyword evidence="3" id="KW-1185">Reference proteome</keyword>
<protein>
    <submittedName>
        <fullName evidence="2">Uncharacterized protein</fullName>
    </submittedName>
</protein>
<evidence type="ECO:0000313" key="3">
    <source>
        <dbReference type="Proteomes" id="UP001161409"/>
    </source>
</evidence>
<evidence type="ECO:0000256" key="1">
    <source>
        <dbReference type="SAM" id="MobiDB-lite"/>
    </source>
</evidence>
<reference evidence="2" key="1">
    <citation type="journal article" date="2014" name="Int. J. Syst. Evol. Microbiol.">
        <title>Complete genome of a new Firmicutes species belonging to the dominant human colonic microbiota ('Ruminococcus bicirculans') reveals two chromosomes and a selective capacity to utilize plant glucans.</title>
        <authorList>
            <consortium name="NISC Comparative Sequencing Program"/>
            <person name="Wegmann U."/>
            <person name="Louis P."/>
            <person name="Goesmann A."/>
            <person name="Henrissat B."/>
            <person name="Duncan S.H."/>
            <person name="Flint H.J."/>
        </authorList>
    </citation>
    <scope>NUCLEOTIDE SEQUENCE</scope>
    <source>
        <strain evidence="2">NBRC 103408</strain>
    </source>
</reference>
<evidence type="ECO:0000313" key="2">
    <source>
        <dbReference type="EMBL" id="GLQ06186.1"/>
    </source>
</evidence>
<feature type="region of interest" description="Disordered" evidence="1">
    <location>
        <begin position="154"/>
        <end position="178"/>
    </location>
</feature>